<accession>A0A2A2JPC1</accession>
<keyword evidence="3" id="KW-1185">Reference proteome</keyword>
<evidence type="ECO:0000313" key="3">
    <source>
        <dbReference type="Proteomes" id="UP000218231"/>
    </source>
</evidence>
<evidence type="ECO:0000256" key="1">
    <source>
        <dbReference type="SAM" id="SignalP"/>
    </source>
</evidence>
<keyword evidence="1" id="KW-0732">Signal</keyword>
<protein>
    <recommendedName>
        <fullName evidence="4">Prolyl 4-hydroxylase alpha-subunit N-terminal domain-containing protein</fullName>
    </recommendedName>
</protein>
<dbReference type="EMBL" id="LIAE01010303">
    <property type="protein sequence ID" value="PAV63491.1"/>
    <property type="molecule type" value="Genomic_DNA"/>
</dbReference>
<organism evidence="2 3">
    <name type="scientific">Diploscapter pachys</name>
    <dbReference type="NCBI Taxonomy" id="2018661"/>
    <lineage>
        <taxon>Eukaryota</taxon>
        <taxon>Metazoa</taxon>
        <taxon>Ecdysozoa</taxon>
        <taxon>Nematoda</taxon>
        <taxon>Chromadorea</taxon>
        <taxon>Rhabditida</taxon>
        <taxon>Rhabditina</taxon>
        <taxon>Rhabditomorpha</taxon>
        <taxon>Rhabditoidea</taxon>
        <taxon>Rhabditidae</taxon>
        <taxon>Diploscapter</taxon>
    </lineage>
</organism>
<proteinExistence type="predicted"/>
<sequence length="200" mass="23673">MLLKLSLIFLYFYSVVFADKETTVHDIATELTEEFIHLNSSTDSLLKDAHDVIRRVFWISNNMFSTSEQKLQDIRALMLPASQVPAYLKLFDMNMKWSFRLIKPDIPKEIREIEHVIRQLKVSQDMLELDKEYVLNKLKRMLREFSEPSLTRYIQLKHEFSGGTSEEFHYAEDHHAEVGTESDLDGKLIYRDKLIKCKHF</sequence>
<feature type="chain" id="PRO_5013127369" description="Prolyl 4-hydroxylase alpha-subunit N-terminal domain-containing protein" evidence="1">
    <location>
        <begin position="19"/>
        <end position="200"/>
    </location>
</feature>
<evidence type="ECO:0000313" key="2">
    <source>
        <dbReference type="EMBL" id="PAV63491.1"/>
    </source>
</evidence>
<evidence type="ECO:0008006" key="4">
    <source>
        <dbReference type="Google" id="ProtNLM"/>
    </source>
</evidence>
<reference evidence="2 3" key="1">
    <citation type="journal article" date="2017" name="Curr. Biol.">
        <title>Genome architecture and evolution of a unichromosomal asexual nematode.</title>
        <authorList>
            <person name="Fradin H."/>
            <person name="Zegar C."/>
            <person name="Gutwein M."/>
            <person name="Lucas J."/>
            <person name="Kovtun M."/>
            <person name="Corcoran D."/>
            <person name="Baugh L.R."/>
            <person name="Kiontke K."/>
            <person name="Gunsalus K."/>
            <person name="Fitch D.H."/>
            <person name="Piano F."/>
        </authorList>
    </citation>
    <scope>NUCLEOTIDE SEQUENCE [LARGE SCALE GENOMIC DNA]</scope>
    <source>
        <strain evidence="2">PF1309</strain>
    </source>
</reference>
<feature type="signal peptide" evidence="1">
    <location>
        <begin position="1"/>
        <end position="18"/>
    </location>
</feature>
<comment type="caution">
    <text evidence="2">The sequence shown here is derived from an EMBL/GenBank/DDBJ whole genome shotgun (WGS) entry which is preliminary data.</text>
</comment>
<dbReference type="AlphaFoldDB" id="A0A2A2JPC1"/>
<dbReference type="Proteomes" id="UP000218231">
    <property type="component" value="Unassembled WGS sequence"/>
</dbReference>
<gene>
    <name evidence="2" type="ORF">WR25_16925</name>
</gene>
<name>A0A2A2JPC1_9BILA</name>